<dbReference type="GO" id="GO:0008081">
    <property type="term" value="F:phosphoric diester hydrolase activity"/>
    <property type="evidence" value="ECO:0007669"/>
    <property type="project" value="UniProtKB-ARBA"/>
</dbReference>
<dbReference type="KEGG" id="sutt:SUTMEG_10190"/>
<evidence type="ECO:0000313" key="5">
    <source>
        <dbReference type="Proteomes" id="UP000271003"/>
    </source>
</evidence>
<accession>A0A2Z6IDC8</accession>
<name>A0A2Z6IDC8_9BURK</name>
<dbReference type="SMART" id="SM00471">
    <property type="entry name" value="HDc"/>
    <property type="match status" value="1"/>
</dbReference>
<proteinExistence type="predicted"/>
<dbReference type="SUPFAM" id="SSF52172">
    <property type="entry name" value="CheY-like"/>
    <property type="match status" value="1"/>
</dbReference>
<dbReference type="SUPFAM" id="SSF109604">
    <property type="entry name" value="HD-domain/PDEase-like"/>
    <property type="match status" value="1"/>
</dbReference>
<dbReference type="CDD" id="cd00077">
    <property type="entry name" value="HDc"/>
    <property type="match status" value="1"/>
</dbReference>
<dbReference type="OrthoDB" id="9763857at2"/>
<dbReference type="RefSeq" id="WP_120176765.1">
    <property type="nucleotide sequence ID" value="NZ_AP018786.1"/>
</dbReference>
<evidence type="ECO:0000256" key="1">
    <source>
        <dbReference type="PROSITE-ProRule" id="PRU00169"/>
    </source>
</evidence>
<organism evidence="4 5">
    <name type="scientific">Sutterella megalosphaeroides</name>
    <dbReference type="NCBI Taxonomy" id="2494234"/>
    <lineage>
        <taxon>Bacteria</taxon>
        <taxon>Pseudomonadati</taxon>
        <taxon>Pseudomonadota</taxon>
        <taxon>Betaproteobacteria</taxon>
        <taxon>Burkholderiales</taxon>
        <taxon>Sutterellaceae</taxon>
        <taxon>Sutterella</taxon>
    </lineage>
</organism>
<dbReference type="Pfam" id="PF00072">
    <property type="entry name" value="Response_reg"/>
    <property type="match status" value="1"/>
</dbReference>
<gene>
    <name evidence="4" type="ORF">SUTMEG_10190</name>
</gene>
<dbReference type="SMART" id="SM00448">
    <property type="entry name" value="REC"/>
    <property type="match status" value="1"/>
</dbReference>
<dbReference type="Proteomes" id="UP000271003">
    <property type="component" value="Chromosome"/>
</dbReference>
<dbReference type="GO" id="GO:0000160">
    <property type="term" value="P:phosphorelay signal transduction system"/>
    <property type="evidence" value="ECO:0007669"/>
    <property type="project" value="InterPro"/>
</dbReference>
<dbReference type="InterPro" id="IPR037522">
    <property type="entry name" value="HD_GYP_dom"/>
</dbReference>
<feature type="domain" description="Response regulatory" evidence="2">
    <location>
        <begin position="4"/>
        <end position="121"/>
    </location>
</feature>
<dbReference type="Gene3D" id="1.10.3210.10">
    <property type="entry name" value="Hypothetical protein af1432"/>
    <property type="match status" value="1"/>
</dbReference>
<evidence type="ECO:0000259" key="2">
    <source>
        <dbReference type="PROSITE" id="PS50110"/>
    </source>
</evidence>
<dbReference type="InterPro" id="IPR001789">
    <property type="entry name" value="Sig_transdc_resp-reg_receiver"/>
</dbReference>
<sequence length="353" mass="40202">MFDTVLVVDDDAINREVLEAVFESRYPVVSVGSSPEALELLRKDPSPYCAIPLDVVMEDMSGLQFLEIFNEMGFRDRIPVFLVTSQGDVQTARHAYELGVMDVIKKPVIGFVVERRVANVVELFQQRRFLDQRVAEQTKEIIAQALRIRELNRGLIETFSAAIEFRDGESGEHVRRIYELTKFFLTRTEFGAGMDEETVELVALASIMHDVGKIGIPDAILMKPGRYTAEEFEIMKRHTVIGAEMLASIEQIRTLPIFEYAHDIALHHHERWDGRGYPDGLTGDEISVPAQIVGLVDCYDALVSKRRYKEKLPHRTALQMIRDGKCGVFNPKLLECLERHADEIHAKLYPDDL</sequence>
<evidence type="ECO:0000313" key="4">
    <source>
        <dbReference type="EMBL" id="BBF23128.1"/>
    </source>
</evidence>
<dbReference type="PROSITE" id="PS51832">
    <property type="entry name" value="HD_GYP"/>
    <property type="match status" value="1"/>
</dbReference>
<keyword evidence="1" id="KW-0597">Phosphoprotein</keyword>
<dbReference type="InterPro" id="IPR003607">
    <property type="entry name" value="HD/PDEase_dom"/>
</dbReference>
<dbReference type="EMBL" id="AP018786">
    <property type="protein sequence ID" value="BBF23128.1"/>
    <property type="molecule type" value="Genomic_DNA"/>
</dbReference>
<feature type="domain" description="HD-GYP" evidence="3">
    <location>
        <begin position="148"/>
        <end position="353"/>
    </location>
</feature>
<dbReference type="PROSITE" id="PS50110">
    <property type="entry name" value="RESPONSE_REGULATORY"/>
    <property type="match status" value="1"/>
</dbReference>
<dbReference type="InterPro" id="IPR011006">
    <property type="entry name" value="CheY-like_superfamily"/>
</dbReference>
<evidence type="ECO:0000259" key="3">
    <source>
        <dbReference type="PROSITE" id="PS51832"/>
    </source>
</evidence>
<dbReference type="Gene3D" id="3.40.50.2300">
    <property type="match status" value="1"/>
</dbReference>
<dbReference type="Pfam" id="PF13487">
    <property type="entry name" value="HD_5"/>
    <property type="match status" value="1"/>
</dbReference>
<dbReference type="PANTHER" id="PTHR45228">
    <property type="entry name" value="CYCLIC DI-GMP PHOSPHODIESTERASE TM_0186-RELATED"/>
    <property type="match status" value="1"/>
</dbReference>
<feature type="modified residue" description="4-aspartylphosphate" evidence="1">
    <location>
        <position position="54"/>
    </location>
</feature>
<reference evidence="4 5" key="1">
    <citation type="journal article" date="2018" name="Int. J. Syst. Evol. Microbiol.">
        <title>Mesosutterella multiformis gen. nov., sp. nov., a member of the family Sutterellaceae and Sutterella megalosphaeroides sp. nov., isolated from human faeces.</title>
        <authorList>
            <person name="Sakamoto M."/>
            <person name="Ikeyama N."/>
            <person name="Kunihiro T."/>
            <person name="Iino T."/>
            <person name="Yuki M."/>
            <person name="Ohkuma M."/>
        </authorList>
    </citation>
    <scope>NUCLEOTIDE SEQUENCE [LARGE SCALE GENOMIC DNA]</scope>
    <source>
        <strain evidence="4 5">6FBBBH3</strain>
    </source>
</reference>
<keyword evidence="5" id="KW-1185">Reference proteome</keyword>
<dbReference type="PANTHER" id="PTHR45228:SF5">
    <property type="entry name" value="CYCLIC DI-GMP PHOSPHODIESTERASE VC_1348-RELATED"/>
    <property type="match status" value="1"/>
</dbReference>
<dbReference type="InterPro" id="IPR052020">
    <property type="entry name" value="Cyclic_di-GMP/3'3'-cGAMP_PDE"/>
</dbReference>
<protein>
    <submittedName>
        <fullName evidence="4">Two-component system response regulator</fullName>
    </submittedName>
</protein>
<dbReference type="AlphaFoldDB" id="A0A2Z6IDC8"/>